<dbReference type="Proteomes" id="UP000569092">
    <property type="component" value="Unassembled WGS sequence"/>
</dbReference>
<keyword evidence="1" id="KW-0472">Membrane</keyword>
<proteinExistence type="predicted"/>
<gene>
    <name evidence="2" type="ORF">HDF10_000255</name>
</gene>
<dbReference type="EMBL" id="JACHDZ010000001">
    <property type="protein sequence ID" value="MBB5342305.1"/>
    <property type="molecule type" value="Genomic_DNA"/>
</dbReference>
<sequence length="306" mass="33310">MPDAIVDQVLSVAPEVADPGIEGVEKATEPLAQTTQPQRRLGAVAWAAVLLLLLVGLGRWAVLHRVAHPPPAPIDQFWEPVLASTNPVLISIGQIRPKYAQVEPNHLRSSIAGPMVLGKEGYPREIAVTVLGDSIAMTNIAALLKTHGRQFKIHAESTTSFADLQQGPSVLIGAFNNDWTIMFTNPLRFHFDVDSKGGTWITNREHPETKIGDLSHLTQFSDMKEDYGVVVRMLDPRTKQIVVIAAGLTPYGTQSAGEFATDPASIAELSRRAPSDWSHKNLEILIKTDLIDGEAGPPQIVASTFW</sequence>
<feature type="transmembrane region" description="Helical" evidence="1">
    <location>
        <begin position="43"/>
        <end position="62"/>
    </location>
</feature>
<keyword evidence="1" id="KW-0812">Transmembrane</keyword>
<name>A0A7W8N3X3_9BACT</name>
<accession>A0A7W8N3X3</accession>
<organism evidence="2 3">
    <name type="scientific">Tunturiibacter lichenicola</name>
    <dbReference type="NCBI Taxonomy" id="2051959"/>
    <lineage>
        <taxon>Bacteria</taxon>
        <taxon>Pseudomonadati</taxon>
        <taxon>Acidobacteriota</taxon>
        <taxon>Terriglobia</taxon>
        <taxon>Terriglobales</taxon>
        <taxon>Acidobacteriaceae</taxon>
        <taxon>Tunturiibacter</taxon>
    </lineage>
</organism>
<comment type="caution">
    <text evidence="2">The sequence shown here is derived from an EMBL/GenBank/DDBJ whole genome shotgun (WGS) entry which is preliminary data.</text>
</comment>
<reference evidence="2 3" key="1">
    <citation type="submission" date="2020-08" db="EMBL/GenBank/DDBJ databases">
        <title>Genomic Encyclopedia of Type Strains, Phase IV (KMG-V): Genome sequencing to study the core and pangenomes of soil and plant-associated prokaryotes.</title>
        <authorList>
            <person name="Whitman W."/>
        </authorList>
    </citation>
    <scope>NUCLEOTIDE SEQUENCE [LARGE SCALE GENOMIC DNA]</scope>
    <source>
        <strain evidence="2 3">M8US30</strain>
    </source>
</reference>
<evidence type="ECO:0000256" key="1">
    <source>
        <dbReference type="SAM" id="Phobius"/>
    </source>
</evidence>
<evidence type="ECO:0000313" key="3">
    <source>
        <dbReference type="Proteomes" id="UP000569092"/>
    </source>
</evidence>
<keyword evidence="1" id="KW-1133">Transmembrane helix</keyword>
<dbReference type="AlphaFoldDB" id="A0A7W8N3X3"/>
<protein>
    <submittedName>
        <fullName evidence="2">Uncharacterized protein</fullName>
    </submittedName>
</protein>
<evidence type="ECO:0000313" key="2">
    <source>
        <dbReference type="EMBL" id="MBB5342305.1"/>
    </source>
</evidence>